<evidence type="ECO:0000313" key="3">
    <source>
        <dbReference type="Proteomes" id="UP000887116"/>
    </source>
</evidence>
<dbReference type="InterPro" id="IPR002083">
    <property type="entry name" value="MATH/TRAF_dom"/>
</dbReference>
<dbReference type="SUPFAM" id="SSF54695">
    <property type="entry name" value="POZ domain"/>
    <property type="match status" value="1"/>
</dbReference>
<dbReference type="SMART" id="SM00225">
    <property type="entry name" value="BTB"/>
    <property type="match status" value="1"/>
</dbReference>
<name>A0A8X6GPF9_TRICU</name>
<dbReference type="Gene3D" id="3.30.710.10">
    <property type="entry name" value="Potassium Channel Kv1.1, Chain A"/>
    <property type="match status" value="1"/>
</dbReference>
<dbReference type="Pfam" id="PF00651">
    <property type="entry name" value="BTB"/>
    <property type="match status" value="1"/>
</dbReference>
<proteinExistence type="predicted"/>
<organism evidence="2 3">
    <name type="scientific">Trichonephila clavata</name>
    <name type="common">Joro spider</name>
    <name type="synonym">Nephila clavata</name>
    <dbReference type="NCBI Taxonomy" id="2740835"/>
    <lineage>
        <taxon>Eukaryota</taxon>
        <taxon>Metazoa</taxon>
        <taxon>Ecdysozoa</taxon>
        <taxon>Arthropoda</taxon>
        <taxon>Chelicerata</taxon>
        <taxon>Arachnida</taxon>
        <taxon>Araneae</taxon>
        <taxon>Araneomorphae</taxon>
        <taxon>Entelegynae</taxon>
        <taxon>Araneoidea</taxon>
        <taxon>Nephilidae</taxon>
        <taxon>Trichonephila</taxon>
    </lineage>
</organism>
<evidence type="ECO:0000259" key="1">
    <source>
        <dbReference type="PROSITE" id="PS50097"/>
    </source>
</evidence>
<dbReference type="PROSITE" id="PS50097">
    <property type="entry name" value="BTB"/>
    <property type="match status" value="1"/>
</dbReference>
<keyword evidence="3" id="KW-1185">Reference proteome</keyword>
<dbReference type="CDD" id="cd18186">
    <property type="entry name" value="BTB_POZ_ZBTB_KLHL-like"/>
    <property type="match status" value="1"/>
</dbReference>
<dbReference type="AlphaFoldDB" id="A0A8X6GPF9"/>
<reference evidence="2" key="1">
    <citation type="submission" date="2020-07" db="EMBL/GenBank/DDBJ databases">
        <title>Multicomponent nature underlies the extraordinary mechanical properties of spider dragline silk.</title>
        <authorList>
            <person name="Kono N."/>
            <person name="Nakamura H."/>
            <person name="Mori M."/>
            <person name="Yoshida Y."/>
            <person name="Ohtoshi R."/>
            <person name="Malay A.D."/>
            <person name="Moran D.A.P."/>
            <person name="Tomita M."/>
            <person name="Numata K."/>
            <person name="Arakawa K."/>
        </authorList>
    </citation>
    <scope>NUCLEOTIDE SEQUENCE</scope>
</reference>
<protein>
    <submittedName>
        <fullName evidence="2">Kelch-like protein 6</fullName>
    </submittedName>
</protein>
<evidence type="ECO:0000313" key="2">
    <source>
        <dbReference type="EMBL" id="GFR08462.1"/>
    </source>
</evidence>
<dbReference type="OrthoDB" id="6478546at2759"/>
<sequence>MIYSPVFSAELIENTNWVLCLYPRGQDGNSVGYCLERKANDEELPEIEIYFDLIFLNSNSSVLHESLNVRHNFLKGPGYSVEKWMARENLNLPHDTLIARCKLRRFCGKTTNVSEQFARTIIKVDQKSFDWSIAEFNNMELDEKKSLSIPLTSAEDLLSLDLFLSAGEYSEKIILVSISSSLKTIKFVTIKLLLKDTEGNMVECGQKEFHCGEVENFKIIPLILAKNKFLRKNLYLKDGQLSLCCVCAFTTGIAHEGIERNITGNFNRRDEGATFLGRIVTEKQYTRCLKDDFKSLYNDLTLSDITLFTETKSYPAHIAILCARSPVFKAMFTSDMKERSQKHVDILDLDDDTVQRMLLYMYTDTLENLQWESALLLYKAADKYNIMSLRNQCASFIERHLSPINVCEALALVDMHQDEDFKRTLQSYIVDNQEEVLDSKKWELFMKNHSELAAGIMFDLYGKSIAKTTK</sequence>
<dbReference type="InterPro" id="IPR011333">
    <property type="entry name" value="SKP1/BTB/POZ_sf"/>
</dbReference>
<dbReference type="CDD" id="cd00121">
    <property type="entry name" value="MATH"/>
    <property type="match status" value="1"/>
</dbReference>
<gene>
    <name evidence="2" type="primary">Klhl6</name>
    <name evidence="2" type="ORF">TNCT_18431</name>
</gene>
<dbReference type="Gene3D" id="2.60.210.10">
    <property type="entry name" value="Apoptosis, Tumor Necrosis Factor Receptor Associated Protein 2, Chain A"/>
    <property type="match status" value="1"/>
</dbReference>
<comment type="caution">
    <text evidence="2">The sequence shown here is derived from an EMBL/GenBank/DDBJ whole genome shotgun (WGS) entry which is preliminary data.</text>
</comment>
<dbReference type="InterPro" id="IPR008974">
    <property type="entry name" value="TRAF-like"/>
</dbReference>
<dbReference type="InterPro" id="IPR000210">
    <property type="entry name" value="BTB/POZ_dom"/>
</dbReference>
<accession>A0A8X6GPF9</accession>
<dbReference type="PANTHER" id="PTHR24413">
    <property type="entry name" value="SPECKLE-TYPE POZ PROTEIN"/>
    <property type="match status" value="1"/>
</dbReference>
<dbReference type="Proteomes" id="UP000887116">
    <property type="component" value="Unassembled WGS sequence"/>
</dbReference>
<feature type="domain" description="BTB" evidence="1">
    <location>
        <begin position="303"/>
        <end position="370"/>
    </location>
</feature>
<dbReference type="GO" id="GO:0030163">
    <property type="term" value="P:protein catabolic process"/>
    <property type="evidence" value="ECO:0007669"/>
    <property type="project" value="UniProtKB-ARBA"/>
</dbReference>
<dbReference type="Gene3D" id="1.25.40.420">
    <property type="match status" value="1"/>
</dbReference>
<dbReference type="EMBL" id="BMAO01016434">
    <property type="protein sequence ID" value="GFR08462.1"/>
    <property type="molecule type" value="Genomic_DNA"/>
</dbReference>
<dbReference type="SUPFAM" id="SSF49599">
    <property type="entry name" value="TRAF domain-like"/>
    <property type="match status" value="1"/>
</dbReference>